<dbReference type="KEGG" id="rvi:RVIR1_12380"/>
<evidence type="ECO:0000256" key="1">
    <source>
        <dbReference type="ARBA" id="ARBA00022490"/>
    </source>
</evidence>
<gene>
    <name evidence="5 9" type="primary">xseA</name>
    <name evidence="9" type="ORF">RVIR1_12380</name>
</gene>
<keyword evidence="1 5" id="KW-0963">Cytoplasm</keyword>
<keyword evidence="2 5" id="KW-0540">Nuclease</keyword>
<comment type="subunit">
    <text evidence="5">Heterooligomer composed of large and small subunits.</text>
</comment>
<dbReference type="EC" id="3.1.11.6" evidence="5"/>
<comment type="function">
    <text evidence="5">Bidirectionally degrades single-stranded DNA into large acid-insoluble oligonucleotides, which are then degraded further into small acid-soluble oligonucleotides.</text>
</comment>
<dbReference type="InterPro" id="IPR025824">
    <property type="entry name" value="OB-fold_nuc-bd_dom"/>
</dbReference>
<feature type="domain" description="Exonuclease VII large subunit C-terminal" evidence="7">
    <location>
        <begin position="177"/>
        <end position="394"/>
    </location>
</feature>
<dbReference type="EMBL" id="AP018005">
    <property type="protein sequence ID" value="BBB15696.1"/>
    <property type="molecule type" value="Genomic_DNA"/>
</dbReference>
<keyword evidence="4 5" id="KW-0269">Exonuclease</keyword>
<sequence>MTIHLSERKKSVLSSDDIIYSISELNQMVQNLLEDAFLPLWIEGEISNFACPSSGHWYFSLKDKNAQVRCALFQGRHRHSGLYSQQSGFRQGAAKMSNRSVYNIHEDCGLSGNTAENSSAKSIQPKDGMQVLVRAKISLYPARGEFQLIVDQMELAGEGALRKAFEQLKAKLATEGLFENYHKKSLPKFPKTIGVITSETGAALRDICVILKRRFASIAIIIYPCLVQGKTAAAQIAAQIQRANQRQECDVLILARGGGSLEDLWCFNEEIVARAIFNSQLPLVSAIGHETDFTIADFIADQRAATSSMAAQLVSPDIQEYQPLLAKTRQRLTNIIQQAINRYHQQLENLAKRLRHPRQRLQDNAQRLDDLTQRLTLNMKTQLEMRQQKLSGLSRTLHAVSPLASLARGYAVIKNVKTRQIIREIRDVTIGDRVVAEIANGKLLCQVEDLLD</sequence>
<organism evidence="9 10">
    <name type="scientific">Candidatus Rickettsiella viridis</name>
    <dbReference type="NCBI Taxonomy" id="676208"/>
    <lineage>
        <taxon>Bacteria</taxon>
        <taxon>Pseudomonadati</taxon>
        <taxon>Pseudomonadota</taxon>
        <taxon>Gammaproteobacteria</taxon>
        <taxon>Legionellales</taxon>
        <taxon>Coxiellaceae</taxon>
        <taxon>Rickettsiella</taxon>
    </lineage>
</organism>
<comment type="similarity">
    <text evidence="5 6">Belongs to the XseA family.</text>
</comment>
<dbReference type="Pfam" id="PF02601">
    <property type="entry name" value="Exonuc_VII_L"/>
    <property type="match status" value="1"/>
</dbReference>
<comment type="catalytic activity">
    <reaction evidence="5 6">
        <text>Exonucleolytic cleavage in either 5'- to 3'- or 3'- to 5'-direction to yield nucleoside 5'-phosphates.</text>
        <dbReference type="EC" id="3.1.11.6"/>
    </reaction>
</comment>
<evidence type="ECO:0000256" key="5">
    <source>
        <dbReference type="HAMAP-Rule" id="MF_00378"/>
    </source>
</evidence>
<dbReference type="NCBIfam" id="TIGR00237">
    <property type="entry name" value="xseA"/>
    <property type="match status" value="1"/>
</dbReference>
<dbReference type="RefSeq" id="WP_232019630.1">
    <property type="nucleotide sequence ID" value="NZ_AP018005.1"/>
</dbReference>
<protein>
    <recommendedName>
        <fullName evidence="5">Exodeoxyribonuclease 7 large subunit</fullName>
        <ecNumber evidence="5">3.1.11.6</ecNumber>
    </recommendedName>
    <alternativeName>
        <fullName evidence="5">Exodeoxyribonuclease VII large subunit</fullName>
        <shortName evidence="5">Exonuclease VII large subunit</shortName>
    </alternativeName>
</protein>
<evidence type="ECO:0000313" key="9">
    <source>
        <dbReference type="EMBL" id="BBB15696.1"/>
    </source>
</evidence>
<evidence type="ECO:0000256" key="2">
    <source>
        <dbReference type="ARBA" id="ARBA00022722"/>
    </source>
</evidence>
<dbReference type="InterPro" id="IPR003753">
    <property type="entry name" value="Exonuc_VII_L"/>
</dbReference>
<dbReference type="Pfam" id="PF13742">
    <property type="entry name" value="tRNA_anti_2"/>
    <property type="match status" value="2"/>
</dbReference>
<evidence type="ECO:0000259" key="8">
    <source>
        <dbReference type="Pfam" id="PF13742"/>
    </source>
</evidence>
<evidence type="ECO:0000256" key="6">
    <source>
        <dbReference type="RuleBase" id="RU004355"/>
    </source>
</evidence>
<proteinExistence type="inferred from homology"/>
<dbReference type="PANTHER" id="PTHR30008:SF0">
    <property type="entry name" value="EXODEOXYRIBONUCLEASE 7 LARGE SUBUNIT"/>
    <property type="match status" value="1"/>
</dbReference>
<keyword evidence="10" id="KW-1185">Reference proteome</keyword>
<comment type="subcellular location">
    <subcellularLocation>
        <location evidence="5 6">Cytoplasm</location>
    </subcellularLocation>
</comment>
<dbReference type="InterPro" id="IPR020579">
    <property type="entry name" value="Exonuc_VII_lsu_C"/>
</dbReference>
<dbReference type="GO" id="GO:0006308">
    <property type="term" value="P:DNA catabolic process"/>
    <property type="evidence" value="ECO:0007669"/>
    <property type="project" value="UniProtKB-UniRule"/>
</dbReference>
<name>A0A2Z5UVQ8_9COXI</name>
<dbReference type="GO" id="GO:0009318">
    <property type="term" value="C:exodeoxyribonuclease VII complex"/>
    <property type="evidence" value="ECO:0007669"/>
    <property type="project" value="UniProtKB-UniRule"/>
</dbReference>
<accession>A0A2Z5UVQ8</accession>
<evidence type="ECO:0000256" key="4">
    <source>
        <dbReference type="ARBA" id="ARBA00022839"/>
    </source>
</evidence>
<dbReference type="GO" id="GO:0003676">
    <property type="term" value="F:nucleic acid binding"/>
    <property type="evidence" value="ECO:0007669"/>
    <property type="project" value="InterPro"/>
</dbReference>
<dbReference type="CDD" id="cd04489">
    <property type="entry name" value="ExoVII_LU_OBF"/>
    <property type="match status" value="1"/>
</dbReference>
<keyword evidence="3 5" id="KW-0378">Hydrolase</keyword>
<dbReference type="PANTHER" id="PTHR30008">
    <property type="entry name" value="EXODEOXYRIBONUCLEASE 7 LARGE SUBUNIT"/>
    <property type="match status" value="1"/>
</dbReference>
<evidence type="ECO:0000256" key="3">
    <source>
        <dbReference type="ARBA" id="ARBA00022801"/>
    </source>
</evidence>
<reference evidence="9 10" key="1">
    <citation type="submission" date="2017-03" db="EMBL/GenBank/DDBJ databases">
        <title>The genome sequence of Candidatus Rickettsiella viridis.</title>
        <authorList>
            <person name="Nikoh N."/>
            <person name="Tsuchida T."/>
            <person name="Yamaguchi K."/>
            <person name="Maeda T."/>
            <person name="Shigenobu S."/>
            <person name="Fukatsu T."/>
        </authorList>
    </citation>
    <scope>NUCLEOTIDE SEQUENCE [LARGE SCALE GENOMIC DNA]</scope>
    <source>
        <strain evidence="9 10">Ap-RA04</strain>
    </source>
</reference>
<dbReference type="GO" id="GO:0008855">
    <property type="term" value="F:exodeoxyribonuclease VII activity"/>
    <property type="evidence" value="ECO:0007669"/>
    <property type="project" value="UniProtKB-UniRule"/>
</dbReference>
<dbReference type="GO" id="GO:0005737">
    <property type="term" value="C:cytoplasm"/>
    <property type="evidence" value="ECO:0007669"/>
    <property type="project" value="UniProtKB-SubCell"/>
</dbReference>
<feature type="domain" description="OB-fold nucleic acid binding" evidence="8">
    <location>
        <begin position="120"/>
        <end position="154"/>
    </location>
</feature>
<evidence type="ECO:0000313" key="10">
    <source>
        <dbReference type="Proteomes" id="UP000282483"/>
    </source>
</evidence>
<dbReference type="AlphaFoldDB" id="A0A2Z5UVQ8"/>
<dbReference type="Proteomes" id="UP000282483">
    <property type="component" value="Chromosome"/>
</dbReference>
<evidence type="ECO:0000259" key="7">
    <source>
        <dbReference type="Pfam" id="PF02601"/>
    </source>
</evidence>
<feature type="domain" description="OB-fold nucleic acid binding" evidence="8">
    <location>
        <begin position="20"/>
        <end position="79"/>
    </location>
</feature>
<dbReference type="HAMAP" id="MF_00378">
    <property type="entry name" value="Exonuc_7_L"/>
    <property type="match status" value="1"/>
</dbReference>